<evidence type="ECO:0000313" key="3">
    <source>
        <dbReference type="Proteomes" id="UP001165085"/>
    </source>
</evidence>
<accession>A0A9W7B1B6</accession>
<dbReference type="AlphaFoldDB" id="A0A9W7B1B6"/>
<dbReference type="SUPFAM" id="SSF53335">
    <property type="entry name" value="S-adenosyl-L-methionine-dependent methyltransferases"/>
    <property type="match status" value="1"/>
</dbReference>
<feature type="chain" id="PRO_5040717913" evidence="1">
    <location>
        <begin position="20"/>
        <end position="329"/>
    </location>
</feature>
<organism evidence="2 3">
    <name type="scientific">Triparma strigata</name>
    <dbReference type="NCBI Taxonomy" id="1606541"/>
    <lineage>
        <taxon>Eukaryota</taxon>
        <taxon>Sar</taxon>
        <taxon>Stramenopiles</taxon>
        <taxon>Ochrophyta</taxon>
        <taxon>Bolidophyceae</taxon>
        <taxon>Parmales</taxon>
        <taxon>Triparmaceae</taxon>
        <taxon>Triparma</taxon>
    </lineage>
</organism>
<evidence type="ECO:0000256" key="1">
    <source>
        <dbReference type="SAM" id="SignalP"/>
    </source>
</evidence>
<name>A0A9W7B1B6_9STRA</name>
<keyword evidence="1" id="KW-0732">Signal</keyword>
<dbReference type="Gene3D" id="3.40.50.150">
    <property type="entry name" value="Vaccinia Virus protein VP39"/>
    <property type="match status" value="1"/>
</dbReference>
<dbReference type="Proteomes" id="UP001165085">
    <property type="component" value="Unassembled WGS sequence"/>
</dbReference>
<dbReference type="Pfam" id="PF13578">
    <property type="entry name" value="Methyltransf_24"/>
    <property type="match status" value="1"/>
</dbReference>
<protein>
    <submittedName>
        <fullName evidence="2">Uncharacterized protein</fullName>
    </submittedName>
</protein>
<dbReference type="InterPro" id="IPR029063">
    <property type="entry name" value="SAM-dependent_MTases_sf"/>
</dbReference>
<feature type="signal peptide" evidence="1">
    <location>
        <begin position="1"/>
        <end position="19"/>
    </location>
</feature>
<keyword evidence="3" id="KW-1185">Reference proteome</keyword>
<reference evidence="3" key="1">
    <citation type="journal article" date="2023" name="Commun. Biol.">
        <title>Genome analysis of Parmales, the sister group of diatoms, reveals the evolutionary specialization of diatoms from phago-mixotrophs to photoautotrophs.</title>
        <authorList>
            <person name="Ban H."/>
            <person name="Sato S."/>
            <person name="Yoshikawa S."/>
            <person name="Yamada K."/>
            <person name="Nakamura Y."/>
            <person name="Ichinomiya M."/>
            <person name="Sato N."/>
            <person name="Blanc-Mathieu R."/>
            <person name="Endo H."/>
            <person name="Kuwata A."/>
            <person name="Ogata H."/>
        </authorList>
    </citation>
    <scope>NUCLEOTIDE SEQUENCE [LARGE SCALE GENOMIC DNA]</scope>
    <source>
        <strain evidence="3">NIES 3701</strain>
    </source>
</reference>
<dbReference type="EMBL" id="BRXY01000264">
    <property type="protein sequence ID" value="GMH82016.1"/>
    <property type="molecule type" value="Genomic_DNA"/>
</dbReference>
<evidence type="ECO:0000313" key="2">
    <source>
        <dbReference type="EMBL" id="GMH82016.1"/>
    </source>
</evidence>
<sequence>MSLFLFFLFLIKCISFSLGFSGTEEEALGAWEAAAGVSATVKLWENEEDREKNCPNCRSAVTAHLHEQPHITAAQVCSELPDSVQGLDGASCVDNISYMIEERQLALFYELGQDLDAYLEEKGVDLPDVEGKSFNFLEKVRALQKLALHEKVDTVCEVGFNAGHSTLLWLASGARRVLSFELGQYSYSSKAIPFINSRFPNRFQVVMGDSLHTVPSFHAMWPDERCNIIFVDGGHLYHNAMGDLENLRPMHNESFHILVVDDTNQGPVASAWRDFQSRGLAREDGVVWADYSEIFLWKEGNGDQRLGMEIDPESIVAEWRSSMSFGEYL</sequence>
<comment type="caution">
    <text evidence="2">The sequence shown here is derived from an EMBL/GenBank/DDBJ whole genome shotgun (WGS) entry which is preliminary data.</text>
</comment>
<dbReference type="OrthoDB" id="197577at2759"/>
<gene>
    <name evidence="2" type="ORF">TrST_g3240</name>
</gene>
<proteinExistence type="predicted"/>